<dbReference type="CDD" id="cd20269">
    <property type="entry name" value="Complex1_LYR_LYRM9"/>
    <property type="match status" value="1"/>
</dbReference>
<dbReference type="Pfam" id="PF05347">
    <property type="entry name" value="Complex1_LYR"/>
    <property type="match status" value="1"/>
</dbReference>
<dbReference type="Proteomes" id="UP001318040">
    <property type="component" value="Chromosome 38"/>
</dbReference>
<dbReference type="PANTHER" id="PTHR47061">
    <property type="entry name" value="LYR MOTIF-CONTAINING PROTEIN 9"/>
    <property type="match status" value="1"/>
</dbReference>
<dbReference type="InterPro" id="IPR045291">
    <property type="entry name" value="Complex1_LYR_LYRM9"/>
</dbReference>
<evidence type="ECO:0000259" key="3">
    <source>
        <dbReference type="Pfam" id="PF05347"/>
    </source>
</evidence>
<keyword evidence="4" id="KW-1185">Reference proteome</keyword>
<proteinExistence type="inferred from homology"/>
<feature type="domain" description="Complex 1 LYR protein" evidence="3">
    <location>
        <begin position="13"/>
        <end position="67"/>
    </location>
</feature>
<dbReference type="RefSeq" id="XP_032823596.1">
    <property type="nucleotide sequence ID" value="XM_032967705.1"/>
</dbReference>
<sequence>MPPRLAGGELVRSPVHLYRYLMRCCRRLPPGGAREHYQHAVRQGFRSHADEVDPERVQQIIARALQDAHWLLDKYKVKHE</sequence>
<dbReference type="AlphaFoldDB" id="A0AAJ7X6Z8"/>
<name>A0AAJ7X6Z8_PETMA</name>
<comment type="similarity">
    <text evidence="1">Belongs to the complex I LYR family. LYRM9 subfamily.</text>
</comment>
<evidence type="ECO:0000313" key="4">
    <source>
        <dbReference type="Proteomes" id="UP001318040"/>
    </source>
</evidence>
<protein>
    <recommendedName>
        <fullName evidence="2">LYR motif-containing protein 9</fullName>
    </recommendedName>
</protein>
<gene>
    <name evidence="5" type="primary">LYRM9</name>
</gene>
<reference evidence="5" key="1">
    <citation type="submission" date="2025-08" db="UniProtKB">
        <authorList>
            <consortium name="RefSeq"/>
        </authorList>
    </citation>
    <scope>IDENTIFICATION</scope>
    <source>
        <tissue evidence="5">Sperm</tissue>
    </source>
</reference>
<organism evidence="4 5">
    <name type="scientific">Petromyzon marinus</name>
    <name type="common">Sea lamprey</name>
    <dbReference type="NCBI Taxonomy" id="7757"/>
    <lineage>
        <taxon>Eukaryota</taxon>
        <taxon>Metazoa</taxon>
        <taxon>Chordata</taxon>
        <taxon>Craniata</taxon>
        <taxon>Vertebrata</taxon>
        <taxon>Cyclostomata</taxon>
        <taxon>Hyperoartia</taxon>
        <taxon>Petromyzontiformes</taxon>
        <taxon>Petromyzontidae</taxon>
        <taxon>Petromyzon</taxon>
    </lineage>
</organism>
<evidence type="ECO:0000256" key="1">
    <source>
        <dbReference type="ARBA" id="ARBA00025757"/>
    </source>
</evidence>
<dbReference type="PANTHER" id="PTHR47061:SF1">
    <property type="entry name" value="LYR MOTIF-CONTAINING PROTEIN 9"/>
    <property type="match status" value="1"/>
</dbReference>
<dbReference type="InterPro" id="IPR052151">
    <property type="entry name" value="Complex_I_LYR"/>
</dbReference>
<evidence type="ECO:0000313" key="5">
    <source>
        <dbReference type="RefSeq" id="XP_032823596.1"/>
    </source>
</evidence>
<dbReference type="InterPro" id="IPR008011">
    <property type="entry name" value="Complex1_LYR_dom"/>
</dbReference>
<accession>A0AAJ7X6Z8</accession>
<dbReference type="CTD" id="201229"/>
<evidence type="ECO:0000256" key="2">
    <source>
        <dbReference type="ARBA" id="ARBA00026234"/>
    </source>
</evidence>
<dbReference type="GeneID" id="116950163"/>